<evidence type="ECO:0000256" key="1">
    <source>
        <dbReference type="ARBA" id="ARBA00001933"/>
    </source>
</evidence>
<dbReference type="Proteomes" id="UP000293347">
    <property type="component" value="Unassembled WGS sequence"/>
</dbReference>
<dbReference type="PANTHER" id="PTHR42832">
    <property type="entry name" value="AMINO ACID AMINOTRANSFERASE"/>
    <property type="match status" value="1"/>
</dbReference>
<proteinExistence type="inferred from homology"/>
<protein>
    <recommendedName>
        <fullName evidence="4">Aminotransferase</fullName>
        <ecNumber evidence="4">2.6.1.-</ecNumber>
    </recommendedName>
</protein>
<gene>
    <name evidence="6" type="ORF">EZ437_16720</name>
</gene>
<evidence type="ECO:0000256" key="2">
    <source>
        <dbReference type="ARBA" id="ARBA00022576"/>
    </source>
</evidence>
<reference evidence="6 7" key="1">
    <citation type="submission" date="2019-02" db="EMBL/GenBank/DDBJ databases">
        <title>Pedobacter sp. RP-1-14 sp. nov., isolated from Arctic soil.</title>
        <authorList>
            <person name="Dahal R.H."/>
        </authorList>
    </citation>
    <scope>NUCLEOTIDE SEQUENCE [LARGE SCALE GENOMIC DNA]</scope>
    <source>
        <strain evidence="6 7">RP-1-14</strain>
    </source>
</reference>
<keyword evidence="7" id="KW-1185">Reference proteome</keyword>
<dbReference type="PROSITE" id="PS00105">
    <property type="entry name" value="AA_TRANSFER_CLASS_1"/>
    <property type="match status" value="1"/>
</dbReference>
<accession>A0A4R0NK81</accession>
<dbReference type="SUPFAM" id="SSF53383">
    <property type="entry name" value="PLP-dependent transferases"/>
    <property type="match status" value="1"/>
</dbReference>
<evidence type="ECO:0000256" key="4">
    <source>
        <dbReference type="RuleBase" id="RU000481"/>
    </source>
</evidence>
<sequence length="384" mass="43102">MIAKRLEGISEYYFSQKLREIESLNKEGKNIINLGIGSPDLPPHPDVIKTLQEEVAKPGVNGYQGYKGIPALRQAFADWYQQWYRVTLNPDTEILPLIGSKEGIVHICMTYLDEGDEALIPDPGYPTYGSAVRLAGGKPVSYILQEERNWYPDLEALATTDLSKVKLMFVNYPHMPTGQRVTPGLFEELVHFAKENNILLVHDNPYSFILNDNPLSLLEVPGAKEVVLELNSLSKSHNMAGWRIGVLCGSKERIEEVLRFKSNMDSGMFMPLQLAAAKALSLGADWYGHINSIYAKRRDKVYDILDVLGCSYERTQVGLFIWAKIPGQYKDGYALSDEILYGANVFLTPGGIFGSQGNRYIRISLCGDLSRFEQAIDRISKSRI</sequence>
<dbReference type="InterPro" id="IPR015421">
    <property type="entry name" value="PyrdxlP-dep_Trfase_major"/>
</dbReference>
<dbReference type="InterPro" id="IPR004838">
    <property type="entry name" value="NHTrfase_class1_PyrdxlP-BS"/>
</dbReference>
<dbReference type="CDD" id="cd00609">
    <property type="entry name" value="AAT_like"/>
    <property type="match status" value="1"/>
</dbReference>
<keyword evidence="3 4" id="KW-0808">Transferase</keyword>
<dbReference type="GO" id="GO:0030170">
    <property type="term" value="F:pyridoxal phosphate binding"/>
    <property type="evidence" value="ECO:0007669"/>
    <property type="project" value="InterPro"/>
</dbReference>
<feature type="domain" description="Aminotransferase class I/classII large" evidence="5">
    <location>
        <begin position="30"/>
        <end position="379"/>
    </location>
</feature>
<keyword evidence="2 4" id="KW-0032">Aminotransferase</keyword>
<dbReference type="Pfam" id="PF00155">
    <property type="entry name" value="Aminotran_1_2"/>
    <property type="match status" value="1"/>
</dbReference>
<evidence type="ECO:0000259" key="5">
    <source>
        <dbReference type="Pfam" id="PF00155"/>
    </source>
</evidence>
<dbReference type="EMBL" id="SJSL01000005">
    <property type="protein sequence ID" value="TCC99882.1"/>
    <property type="molecule type" value="Genomic_DNA"/>
</dbReference>
<dbReference type="InterPro" id="IPR015424">
    <property type="entry name" value="PyrdxlP-dep_Trfase"/>
</dbReference>
<dbReference type="InterPro" id="IPR015422">
    <property type="entry name" value="PyrdxlP-dep_Trfase_small"/>
</dbReference>
<dbReference type="PANTHER" id="PTHR42832:SF3">
    <property type="entry name" value="L-GLUTAMINE--4-(METHYLSULFANYL)-2-OXOBUTANOATE AMINOTRANSFERASE"/>
    <property type="match status" value="1"/>
</dbReference>
<comment type="cofactor">
    <cofactor evidence="1 4">
        <name>pyridoxal 5'-phosphate</name>
        <dbReference type="ChEBI" id="CHEBI:597326"/>
    </cofactor>
</comment>
<comment type="similarity">
    <text evidence="4">Belongs to the class-I pyridoxal-phosphate-dependent aminotransferase family.</text>
</comment>
<evidence type="ECO:0000313" key="6">
    <source>
        <dbReference type="EMBL" id="TCC99882.1"/>
    </source>
</evidence>
<dbReference type="InterPro" id="IPR004839">
    <property type="entry name" value="Aminotransferase_I/II_large"/>
</dbReference>
<dbReference type="EC" id="2.6.1.-" evidence="4"/>
<dbReference type="Gene3D" id="3.90.1150.10">
    <property type="entry name" value="Aspartate Aminotransferase, domain 1"/>
    <property type="match status" value="1"/>
</dbReference>
<evidence type="ECO:0000313" key="7">
    <source>
        <dbReference type="Proteomes" id="UP000293347"/>
    </source>
</evidence>
<name>A0A4R0NK81_9SPHI</name>
<dbReference type="RefSeq" id="WP_131597217.1">
    <property type="nucleotide sequence ID" value="NZ_SJSL01000005.1"/>
</dbReference>
<comment type="caution">
    <text evidence="6">The sequence shown here is derived from an EMBL/GenBank/DDBJ whole genome shotgun (WGS) entry which is preliminary data.</text>
</comment>
<dbReference type="GO" id="GO:0008483">
    <property type="term" value="F:transaminase activity"/>
    <property type="evidence" value="ECO:0007669"/>
    <property type="project" value="UniProtKB-KW"/>
</dbReference>
<organism evidence="6 7">
    <name type="scientific">Pedobacter psychroterrae</name>
    <dbReference type="NCBI Taxonomy" id="2530453"/>
    <lineage>
        <taxon>Bacteria</taxon>
        <taxon>Pseudomonadati</taxon>
        <taxon>Bacteroidota</taxon>
        <taxon>Sphingobacteriia</taxon>
        <taxon>Sphingobacteriales</taxon>
        <taxon>Sphingobacteriaceae</taxon>
        <taxon>Pedobacter</taxon>
    </lineage>
</organism>
<dbReference type="Gene3D" id="3.40.640.10">
    <property type="entry name" value="Type I PLP-dependent aspartate aminotransferase-like (Major domain)"/>
    <property type="match status" value="1"/>
</dbReference>
<dbReference type="AlphaFoldDB" id="A0A4R0NK81"/>
<evidence type="ECO:0000256" key="3">
    <source>
        <dbReference type="ARBA" id="ARBA00022679"/>
    </source>
</evidence>
<dbReference type="InterPro" id="IPR050881">
    <property type="entry name" value="LL-DAP_aminotransferase"/>
</dbReference>
<dbReference type="OrthoDB" id="9802328at2"/>